<dbReference type="Pfam" id="PF18998">
    <property type="entry name" value="Flg_new_2"/>
    <property type="match status" value="6"/>
</dbReference>
<gene>
    <name evidence="2" type="ORF">MELA_02871</name>
</gene>
<name>A0A564ZPI6_9BACT</name>
<organism evidence="2 3">
    <name type="scientific">Candidatus Methylomirabilis lanthanidiphila</name>
    <dbReference type="NCBI Taxonomy" id="2211376"/>
    <lineage>
        <taxon>Bacteria</taxon>
        <taxon>Candidatus Methylomirabilota</taxon>
        <taxon>Candidatus Methylomirabilia</taxon>
        <taxon>Candidatus Methylomirabilales</taxon>
        <taxon>Candidatus Methylomirabilaceae</taxon>
        <taxon>Candidatus Methylomirabilis</taxon>
    </lineage>
</organism>
<protein>
    <recommendedName>
        <fullName evidence="1">Bacterial repeat domain-containing protein</fullName>
    </recommendedName>
</protein>
<proteinExistence type="predicted"/>
<feature type="domain" description="Bacterial repeat" evidence="1">
    <location>
        <begin position="352"/>
        <end position="420"/>
    </location>
</feature>
<keyword evidence="3" id="KW-1185">Reference proteome</keyword>
<accession>A0A564ZPI6</accession>
<sequence length="875" mass="86991">MNISAKLISRIILAVFAMAITFVSSEAIAVSFPSAPYFPLPTGASWDYNVLDETLTFQGTATVTRNSTTTDINQVSTIRLDTSAPAIGAPVNGSRSYYTSDSNGIRLHRRYTPGVIVNNQPRNVTITFSNSPVVLANGTTDVGSTASPTSGTATLEIPGAGLGGTTVTCSLPYSEPQVFTVNGIGSIDVPAGHFDNVLHITGAVRIAGSCSGTNVDQTLALTLYLTQNVGPVKSTTTTTDNLTLVTETSTSELTGTNLPALTLTVTKDGAGTGTVTSSPTGINCGSDCSESYLSSPLVTLTATPTDGSTFGGWGGDCDSSGQVTVNADKTCIATFNPPPATHALSVSKSGAGTGTVTSNPAGINCGGDCSESYGENTLVALTAVATAGSTFVNWSGDCTGSASTCNLTMSSAKTATAAFDLLPTYSLNVTVTGTGSVTSSPSGINCPGTCAGNFGGAVTLTANTSGGSTFTGWTGACTGSATTCALTMDGAKTVSATFTVPPPPVSYNLTVSKGGTGSGAVTSSPVGIDCGSACSASFNAGNGVVLTATPAIGSTFTGWTGACTGSATTCALTMDGAKTVSATFAAPPSVYALTVTKGGTGSGTVTSGPGGIDCGGDCNESYTSGTPVTLTAAATGGSTFIGWGGACSGAATTCNLTIDSAKTVSATFNVPPTPGSYSLTVTKGGTGSGTVTSGPGGIDCGGDCNESYTSGTPVTLTAAATGGSTFDGWGGDCAGFGTGITCTLTMDGAKAASATFTAPPAPASPLGRTFLTTDSITVEHIYYDPNDACLGVPPVSLKFFVFNLEGQLILGRNRDTTGGVTNTRIGTSKSWTLLATLDPGALLPGTYNVIFRVEDCTATSVYVSEFYTIEVFAAP</sequence>
<feature type="domain" description="Bacterial repeat" evidence="1">
    <location>
        <begin position="680"/>
        <end position="758"/>
    </location>
</feature>
<feature type="domain" description="Bacterial repeat" evidence="1">
    <location>
        <begin position="425"/>
        <end position="499"/>
    </location>
</feature>
<reference evidence="2 3" key="1">
    <citation type="submission" date="2019-07" db="EMBL/GenBank/DDBJ databases">
        <authorList>
            <person name="Cremers G."/>
        </authorList>
    </citation>
    <scope>NUCLEOTIDE SEQUENCE [LARGE SCALE GENOMIC DNA]</scope>
</reference>
<feature type="domain" description="Bacterial repeat" evidence="1">
    <location>
        <begin position="594"/>
        <end position="669"/>
    </location>
</feature>
<feature type="domain" description="Bacterial repeat" evidence="1">
    <location>
        <begin position="517"/>
        <end position="586"/>
    </location>
</feature>
<dbReference type="InterPro" id="IPR044060">
    <property type="entry name" value="Bacterial_rp_domain"/>
</dbReference>
<dbReference type="AlphaFoldDB" id="A0A564ZPI6"/>
<evidence type="ECO:0000313" key="3">
    <source>
        <dbReference type="Proteomes" id="UP000334340"/>
    </source>
</evidence>
<dbReference type="Proteomes" id="UP000334340">
    <property type="component" value="Unassembled WGS sequence"/>
</dbReference>
<dbReference type="EMBL" id="CABIKM010000060">
    <property type="protein sequence ID" value="VUZ86468.1"/>
    <property type="molecule type" value="Genomic_DNA"/>
</dbReference>
<feature type="domain" description="Bacterial repeat" evidence="1">
    <location>
        <begin position="264"/>
        <end position="337"/>
    </location>
</feature>
<evidence type="ECO:0000259" key="1">
    <source>
        <dbReference type="Pfam" id="PF18998"/>
    </source>
</evidence>
<evidence type="ECO:0000313" key="2">
    <source>
        <dbReference type="EMBL" id="VUZ86468.1"/>
    </source>
</evidence>
<dbReference type="Gene3D" id="2.40.360.20">
    <property type="match status" value="1"/>
</dbReference>